<evidence type="ECO:0000256" key="2">
    <source>
        <dbReference type="ARBA" id="ARBA00022737"/>
    </source>
</evidence>
<dbReference type="InterPro" id="IPR045151">
    <property type="entry name" value="DCAF8"/>
</dbReference>
<comment type="caution">
    <text evidence="5">The sequence shown here is derived from an EMBL/GenBank/DDBJ whole genome shotgun (WGS) entry which is preliminary data.</text>
</comment>
<feature type="compositionally biased region" description="Polar residues" evidence="4">
    <location>
        <begin position="15"/>
        <end position="27"/>
    </location>
</feature>
<name>A0A5N5TLV8_9CRUS</name>
<evidence type="ECO:0000256" key="3">
    <source>
        <dbReference type="PROSITE-ProRule" id="PRU00221"/>
    </source>
</evidence>
<keyword evidence="2" id="KW-0677">Repeat</keyword>
<evidence type="ECO:0000256" key="1">
    <source>
        <dbReference type="ARBA" id="ARBA00022574"/>
    </source>
</evidence>
<feature type="compositionally biased region" description="Basic residues" evidence="4">
    <location>
        <begin position="76"/>
        <end position="85"/>
    </location>
</feature>
<feature type="region of interest" description="Disordered" evidence="4">
    <location>
        <begin position="136"/>
        <end position="260"/>
    </location>
</feature>
<dbReference type="GO" id="GO:0005737">
    <property type="term" value="C:cytoplasm"/>
    <property type="evidence" value="ECO:0007669"/>
    <property type="project" value="TreeGrafter"/>
</dbReference>
<dbReference type="GO" id="GO:0080008">
    <property type="term" value="C:Cul4-RING E3 ubiquitin ligase complex"/>
    <property type="evidence" value="ECO:0007669"/>
    <property type="project" value="TreeGrafter"/>
</dbReference>
<dbReference type="InterPro" id="IPR036322">
    <property type="entry name" value="WD40_repeat_dom_sf"/>
</dbReference>
<organism evidence="5 6">
    <name type="scientific">Armadillidium nasatum</name>
    <dbReference type="NCBI Taxonomy" id="96803"/>
    <lineage>
        <taxon>Eukaryota</taxon>
        <taxon>Metazoa</taxon>
        <taxon>Ecdysozoa</taxon>
        <taxon>Arthropoda</taxon>
        <taxon>Crustacea</taxon>
        <taxon>Multicrustacea</taxon>
        <taxon>Malacostraca</taxon>
        <taxon>Eumalacostraca</taxon>
        <taxon>Peracarida</taxon>
        <taxon>Isopoda</taxon>
        <taxon>Oniscidea</taxon>
        <taxon>Crinocheta</taxon>
        <taxon>Armadillidiidae</taxon>
        <taxon>Armadillidium</taxon>
    </lineage>
</organism>
<dbReference type="Proteomes" id="UP000326759">
    <property type="component" value="Unassembled WGS sequence"/>
</dbReference>
<dbReference type="Pfam" id="PF00400">
    <property type="entry name" value="WD40"/>
    <property type="match status" value="2"/>
</dbReference>
<accession>A0A5N5TLV8</accession>
<dbReference type="InterPro" id="IPR001680">
    <property type="entry name" value="WD40_rpt"/>
</dbReference>
<feature type="compositionally biased region" description="Polar residues" evidence="4">
    <location>
        <begin position="37"/>
        <end position="53"/>
    </location>
</feature>
<proteinExistence type="predicted"/>
<feature type="region of interest" description="Disordered" evidence="4">
    <location>
        <begin position="1"/>
        <end position="124"/>
    </location>
</feature>
<evidence type="ECO:0000313" key="5">
    <source>
        <dbReference type="EMBL" id="KAB7507129.1"/>
    </source>
</evidence>
<dbReference type="PANTHER" id="PTHR15574:SF21">
    <property type="entry name" value="DDB1- AND CUL4-ASSOCIATED FACTOR 8"/>
    <property type="match status" value="1"/>
</dbReference>
<dbReference type="EMBL" id="SEYY01000484">
    <property type="protein sequence ID" value="KAB7507129.1"/>
    <property type="molecule type" value="Genomic_DNA"/>
</dbReference>
<feature type="compositionally biased region" description="Polar residues" evidence="4">
    <location>
        <begin position="100"/>
        <end position="124"/>
    </location>
</feature>
<dbReference type="InterPro" id="IPR015943">
    <property type="entry name" value="WD40/YVTN_repeat-like_dom_sf"/>
</dbReference>
<keyword evidence="1 3" id="KW-0853">WD repeat</keyword>
<dbReference type="Gene3D" id="2.130.10.10">
    <property type="entry name" value="YVTN repeat-like/Quinoprotein amine dehydrogenase"/>
    <property type="match status" value="1"/>
</dbReference>
<feature type="compositionally biased region" description="Basic and acidic residues" evidence="4">
    <location>
        <begin position="235"/>
        <end position="257"/>
    </location>
</feature>
<keyword evidence="6" id="KW-1185">Reference proteome</keyword>
<dbReference type="PROSITE" id="PS50082">
    <property type="entry name" value="WD_REPEATS_2"/>
    <property type="match status" value="1"/>
</dbReference>
<dbReference type="SUPFAM" id="SSF50978">
    <property type="entry name" value="WD40 repeat-like"/>
    <property type="match status" value="1"/>
</dbReference>
<feature type="compositionally biased region" description="Acidic residues" evidence="4">
    <location>
        <begin position="220"/>
        <end position="234"/>
    </location>
</feature>
<feature type="compositionally biased region" description="Basic and acidic residues" evidence="4">
    <location>
        <begin position="136"/>
        <end position="145"/>
    </location>
</feature>
<protein>
    <submittedName>
        <fullName evidence="5">DDB1-and CUL4-associated factor 8</fullName>
    </submittedName>
</protein>
<feature type="compositionally biased region" description="Acidic residues" evidence="4">
    <location>
        <begin position="697"/>
        <end position="724"/>
    </location>
</feature>
<sequence>MAEANSISDKEENVLDQNVNRNISPSAANEKKGSLVNLDNSESTLNISSSVSDESNRKTKRELPIDSLSSPNSTNKSKRHQRNYRTRIMDSSSDEESKNSHTNTLNTNEKNCEIASSSSNQNALSDNCSFEVKNISENKGSDNLKEFNSSVECKVNEREKTPNVLRTSQESNTGTSQVETSQSSTLPREESPVENSNTSGTATTGSRRTRRFRRNFPFDTDSDDSLDEDDDSEDLERRERNEEDKATQRKKLEENASKELSTIMGKRKPKHKWNSLLATVNRQYGMPSNRQSSILFTHRYYDSLHVAQRLELVSQLDYHTGCTNALNFSDSGDLLASSSDDLQIAVWDWAKEKTCITYNSGHRNNVFQCKFLPLTGNTHIVSCARDGQVRLAEISSTGVCKDTRRLAKHSRSAHKLTVRLSTPYEIMSAGEDAFVYNIDIRTEQPDKIVLVKDIHGKRVPLYSIHQHPINDDQFCVSGQDEYVRIYDRRIISPLGPPVLKYCPNHLIDKKPKSTITCAVYSNNGDAILASYNDDDIYLFDTSLSEGAAPAHRYSGHRNSSTVKGVNFFSPNSRYVVSGSDCGNIFIWDRESEAIVNWMHGDENGVVNVLEPHPHLPVLATSGLDSDIKIWVPSSTEPPKLDNLKNTVRSNLLRRLRESNEDGQGLDTHMLMVLFQHLRRSTSSRGRTRSGSSQGPNLEEDLDELEVLESSDESSNEDNDSDDSEPSSRVQCTTH</sequence>
<dbReference type="PROSITE" id="PS50294">
    <property type="entry name" value="WD_REPEATS_REGION"/>
    <property type="match status" value="1"/>
</dbReference>
<feature type="compositionally biased region" description="Low complexity" evidence="4">
    <location>
        <begin position="195"/>
        <end position="206"/>
    </location>
</feature>
<feature type="region of interest" description="Disordered" evidence="4">
    <location>
        <begin position="681"/>
        <end position="734"/>
    </location>
</feature>
<dbReference type="OrthoDB" id="4869960at2759"/>
<dbReference type="SMART" id="SM00320">
    <property type="entry name" value="WD40"/>
    <property type="match status" value="6"/>
</dbReference>
<feature type="repeat" description="WD" evidence="3">
    <location>
        <begin position="316"/>
        <end position="348"/>
    </location>
</feature>
<dbReference type="AlphaFoldDB" id="A0A5N5TLV8"/>
<evidence type="ECO:0000313" key="6">
    <source>
        <dbReference type="Proteomes" id="UP000326759"/>
    </source>
</evidence>
<dbReference type="PANTHER" id="PTHR15574">
    <property type="entry name" value="WD REPEAT DOMAIN-CONTAINING FAMILY"/>
    <property type="match status" value="1"/>
</dbReference>
<reference evidence="5 6" key="1">
    <citation type="journal article" date="2019" name="PLoS Biol.">
        <title>Sex chromosomes control vertical transmission of feminizing Wolbachia symbionts in an isopod.</title>
        <authorList>
            <person name="Becking T."/>
            <person name="Chebbi M.A."/>
            <person name="Giraud I."/>
            <person name="Moumen B."/>
            <person name="Laverre T."/>
            <person name="Caubet Y."/>
            <person name="Peccoud J."/>
            <person name="Gilbert C."/>
            <person name="Cordaux R."/>
        </authorList>
    </citation>
    <scope>NUCLEOTIDE SEQUENCE [LARGE SCALE GENOMIC DNA]</scope>
    <source>
        <strain evidence="5">ANa2</strain>
        <tissue evidence="5">Whole body excluding digestive tract and cuticle</tissue>
    </source>
</reference>
<evidence type="ECO:0000256" key="4">
    <source>
        <dbReference type="SAM" id="MobiDB-lite"/>
    </source>
</evidence>
<gene>
    <name evidence="5" type="primary">dcaf8</name>
    <name evidence="5" type="ORF">Anas_05836</name>
</gene>
<feature type="compositionally biased region" description="Polar residues" evidence="4">
    <location>
        <begin position="164"/>
        <end position="186"/>
    </location>
</feature>
<feature type="compositionally biased region" description="Basic and acidic residues" evidence="4">
    <location>
        <begin position="54"/>
        <end position="64"/>
    </location>
</feature>